<gene>
    <name evidence="2" type="ORF">E3N88_28724</name>
</gene>
<dbReference type="Proteomes" id="UP000326396">
    <property type="component" value="Linkage Group LG4"/>
</dbReference>
<evidence type="ECO:0000313" key="3">
    <source>
        <dbReference type="Proteomes" id="UP000326396"/>
    </source>
</evidence>
<protein>
    <recommendedName>
        <fullName evidence="1">Reverse transcriptase Ty1/copia-type domain-containing protein</fullName>
    </recommendedName>
</protein>
<comment type="caution">
    <text evidence="2">The sequence shown here is derived from an EMBL/GenBank/DDBJ whole genome shotgun (WGS) entry which is preliminary data.</text>
</comment>
<reference evidence="2 3" key="1">
    <citation type="submission" date="2019-05" db="EMBL/GenBank/DDBJ databases">
        <title>Mikania micrantha, genome provides insights into the molecular mechanism of rapid growth.</title>
        <authorList>
            <person name="Liu B."/>
        </authorList>
    </citation>
    <scope>NUCLEOTIDE SEQUENCE [LARGE SCALE GENOMIC DNA]</scope>
    <source>
        <strain evidence="2">NLD-2019</strain>
        <tissue evidence="2">Leaf</tissue>
    </source>
</reference>
<name>A0A5N6N097_9ASTR</name>
<feature type="domain" description="Reverse transcriptase Ty1/copia-type" evidence="1">
    <location>
        <begin position="1"/>
        <end position="149"/>
    </location>
</feature>
<sequence>MDVKSVFLHGVINETVYVNQPPGFEDPLHRDQVYKLDKALYGLHQALRAWYETLSIHLLNNGFRRGVIDSTLFIKEKKGDLLLVQVYVDDITFGSTNEVLCKDFEKVMKDKFEMSSMGNIKFFLRLLVDQSEAKIFIHQTKYIGDILSQLVTLFSRLHQISFTQPSTTTIALSINFVLLLLPDICAHHHQTPPLILYSNSSKYTAPAIIQVSLINNYDQLWTLKVPIPLISRHEPHRIFHIPDGTYNESSEDPNEEEFGSCEEKAFSDNFTKHKIGSVSFTNADVLATNEEQNWKYDQQVAEQIVMLILWNRRLEELETVDKDIKVELQSTHAGPTYAKDINVQGAAHVVQLAKEAVEENLCEGSPQGKFTS</sequence>
<organism evidence="2 3">
    <name type="scientific">Mikania micrantha</name>
    <name type="common">bitter vine</name>
    <dbReference type="NCBI Taxonomy" id="192012"/>
    <lineage>
        <taxon>Eukaryota</taxon>
        <taxon>Viridiplantae</taxon>
        <taxon>Streptophyta</taxon>
        <taxon>Embryophyta</taxon>
        <taxon>Tracheophyta</taxon>
        <taxon>Spermatophyta</taxon>
        <taxon>Magnoliopsida</taxon>
        <taxon>eudicotyledons</taxon>
        <taxon>Gunneridae</taxon>
        <taxon>Pentapetalae</taxon>
        <taxon>asterids</taxon>
        <taxon>campanulids</taxon>
        <taxon>Asterales</taxon>
        <taxon>Asteraceae</taxon>
        <taxon>Asteroideae</taxon>
        <taxon>Heliantheae alliance</taxon>
        <taxon>Eupatorieae</taxon>
        <taxon>Mikania</taxon>
    </lineage>
</organism>
<keyword evidence="3" id="KW-1185">Reference proteome</keyword>
<evidence type="ECO:0000259" key="1">
    <source>
        <dbReference type="Pfam" id="PF07727"/>
    </source>
</evidence>
<dbReference type="AlphaFoldDB" id="A0A5N6N097"/>
<evidence type="ECO:0000313" key="2">
    <source>
        <dbReference type="EMBL" id="KAD4180133.1"/>
    </source>
</evidence>
<accession>A0A5N6N097</accession>
<proteinExistence type="predicted"/>
<dbReference type="OrthoDB" id="1740642at2759"/>
<dbReference type="Pfam" id="PF07727">
    <property type="entry name" value="RVT_2"/>
    <property type="match status" value="1"/>
</dbReference>
<dbReference type="EMBL" id="SZYD01000014">
    <property type="protein sequence ID" value="KAD4180133.1"/>
    <property type="molecule type" value="Genomic_DNA"/>
</dbReference>
<dbReference type="InterPro" id="IPR013103">
    <property type="entry name" value="RVT_2"/>
</dbReference>